<organism evidence="2 3">
    <name type="scientific">Pomacea canaliculata</name>
    <name type="common">Golden apple snail</name>
    <dbReference type="NCBI Taxonomy" id="400727"/>
    <lineage>
        <taxon>Eukaryota</taxon>
        <taxon>Metazoa</taxon>
        <taxon>Spiralia</taxon>
        <taxon>Lophotrochozoa</taxon>
        <taxon>Mollusca</taxon>
        <taxon>Gastropoda</taxon>
        <taxon>Caenogastropoda</taxon>
        <taxon>Architaenioglossa</taxon>
        <taxon>Ampullarioidea</taxon>
        <taxon>Ampullariidae</taxon>
        <taxon>Pomacea</taxon>
    </lineage>
</organism>
<comment type="caution">
    <text evidence="2">The sequence shown here is derived from an EMBL/GenBank/DDBJ whole genome shotgun (WGS) entry which is preliminary data.</text>
</comment>
<evidence type="ECO:0000313" key="3">
    <source>
        <dbReference type="Proteomes" id="UP000245119"/>
    </source>
</evidence>
<accession>A0A2T7P2Y5</accession>
<reference evidence="2 3" key="1">
    <citation type="submission" date="2018-04" db="EMBL/GenBank/DDBJ databases">
        <title>The genome of golden apple snail Pomacea canaliculata provides insight into stress tolerance and invasive adaptation.</title>
        <authorList>
            <person name="Liu C."/>
            <person name="Liu B."/>
            <person name="Ren Y."/>
            <person name="Zhang Y."/>
            <person name="Wang H."/>
            <person name="Li S."/>
            <person name="Jiang F."/>
            <person name="Yin L."/>
            <person name="Zhang G."/>
            <person name="Qian W."/>
            <person name="Fan W."/>
        </authorList>
    </citation>
    <scope>NUCLEOTIDE SEQUENCE [LARGE SCALE GENOMIC DNA]</scope>
    <source>
        <strain evidence="2">SZHN2017</strain>
        <tissue evidence="2">Muscle</tissue>
    </source>
</reference>
<dbReference type="EMBL" id="PZQS01000007">
    <property type="protein sequence ID" value="PVD27770.1"/>
    <property type="molecule type" value="Genomic_DNA"/>
</dbReference>
<name>A0A2T7P2Y5_POMCA</name>
<evidence type="ECO:0000313" key="2">
    <source>
        <dbReference type="EMBL" id="PVD27770.1"/>
    </source>
</evidence>
<feature type="region of interest" description="Disordered" evidence="1">
    <location>
        <begin position="350"/>
        <end position="371"/>
    </location>
</feature>
<protein>
    <submittedName>
        <fullName evidence="2">Uncharacterized protein</fullName>
    </submittedName>
</protein>
<dbReference type="Proteomes" id="UP000245119">
    <property type="component" value="Linkage Group LG7"/>
</dbReference>
<feature type="region of interest" description="Disordered" evidence="1">
    <location>
        <begin position="125"/>
        <end position="147"/>
    </location>
</feature>
<proteinExistence type="predicted"/>
<evidence type="ECO:0000256" key="1">
    <source>
        <dbReference type="SAM" id="MobiDB-lite"/>
    </source>
</evidence>
<gene>
    <name evidence="2" type="ORF">C0Q70_12942</name>
</gene>
<sequence length="464" mass="50677">MKATLAKARVRELRYLQSSLFQRKRNRRVWVNEGDESHSSSENDGNYDYSEVHDDYVNEANIDDDSGDDTVKIGCKVGGWEGRVGVRPSLGDVGSVDDEKATVRHSGEDCYRPVITERACRQLSRDDCGTQVEQRDPAAETQRDDDGVYVNARSERLSCVSDEDVSNYQNVEEENGGVFQSDDLATATTSVVCSRRNISPSTAKSASHGNYLTPASGPDLVHDGEMDDPQDSVSISSYDTCTDTEEGQVSIEDTGDLCAMKADKNRGDEDDAEGNETGGEANYMNLEEEFNSTNSLNSRKLSVDRKSCLKHTVQKQDTSLLFQPDTKVQSLVCGHNDGEVNGPLATFVSTTGTSGRPDEPVASDYSESDYQNVDTRHSASDYFNNEDLMSAMADEFPFSSSVLGHQALPGDTGFGDKRISSDATSISTESDDAGMNGFEHVLGRLDTGGVGEVVTNYYTILNHY</sequence>
<feature type="compositionally biased region" description="Basic and acidic residues" evidence="1">
    <location>
        <begin position="125"/>
        <end position="146"/>
    </location>
</feature>
<dbReference type="AlphaFoldDB" id="A0A2T7P2Y5"/>
<keyword evidence="3" id="KW-1185">Reference proteome</keyword>